<comment type="similarity">
    <text evidence="1 7">Belongs to the cytochrome P450 family.</text>
</comment>
<dbReference type="GO" id="GO:0004497">
    <property type="term" value="F:monooxygenase activity"/>
    <property type="evidence" value="ECO:0007669"/>
    <property type="project" value="UniProtKB-KW"/>
</dbReference>
<organism evidence="8 9">
    <name type="scientific">Mycolicibacterium porcinum</name>
    <dbReference type="NCBI Taxonomy" id="39693"/>
    <lineage>
        <taxon>Bacteria</taxon>
        <taxon>Bacillati</taxon>
        <taxon>Actinomycetota</taxon>
        <taxon>Actinomycetes</taxon>
        <taxon>Mycobacteriales</taxon>
        <taxon>Mycobacteriaceae</taxon>
        <taxon>Mycolicibacterium</taxon>
    </lineage>
</organism>
<keyword evidence="2 7" id="KW-0349">Heme</keyword>
<dbReference type="Gene3D" id="1.10.630.10">
    <property type="entry name" value="Cytochrome P450"/>
    <property type="match status" value="1"/>
</dbReference>
<evidence type="ECO:0000256" key="5">
    <source>
        <dbReference type="ARBA" id="ARBA00023004"/>
    </source>
</evidence>
<dbReference type="PANTHER" id="PTHR46696:SF6">
    <property type="entry name" value="P450, PUTATIVE (EUROFUNG)-RELATED"/>
    <property type="match status" value="1"/>
</dbReference>
<dbReference type="InterPro" id="IPR017972">
    <property type="entry name" value="Cyt_P450_CS"/>
</dbReference>
<evidence type="ECO:0000256" key="7">
    <source>
        <dbReference type="RuleBase" id="RU000461"/>
    </source>
</evidence>
<dbReference type="PRINTS" id="PR00385">
    <property type="entry name" value="P450"/>
</dbReference>
<dbReference type="InterPro" id="IPR002397">
    <property type="entry name" value="Cyt_P450_B"/>
</dbReference>
<reference evidence="8" key="1">
    <citation type="submission" date="2020-07" db="EMBL/GenBank/DDBJ databases">
        <authorList>
            <person name="Pettersson B.M.F."/>
            <person name="Behra P.R.K."/>
            <person name="Ramesh M."/>
            <person name="Das S."/>
            <person name="Dasgupta S."/>
            <person name="Kirsebom L.A."/>
        </authorList>
    </citation>
    <scope>NUCLEOTIDE SEQUENCE</scope>
    <source>
        <strain evidence="8">DSM 44242</strain>
    </source>
</reference>
<dbReference type="InterPro" id="IPR036396">
    <property type="entry name" value="Cyt_P450_sf"/>
</dbReference>
<dbReference type="Pfam" id="PF00067">
    <property type="entry name" value="p450"/>
    <property type="match status" value="1"/>
</dbReference>
<evidence type="ECO:0000256" key="1">
    <source>
        <dbReference type="ARBA" id="ARBA00010617"/>
    </source>
</evidence>
<evidence type="ECO:0000256" key="6">
    <source>
        <dbReference type="ARBA" id="ARBA00023033"/>
    </source>
</evidence>
<keyword evidence="5 7" id="KW-0408">Iron</keyword>
<dbReference type="Proteomes" id="UP001141659">
    <property type="component" value="Unassembled WGS sequence"/>
</dbReference>
<dbReference type="EMBL" id="JACKVC010000006">
    <property type="protein sequence ID" value="MCV7386463.1"/>
    <property type="molecule type" value="Genomic_DNA"/>
</dbReference>
<name>A0AAW5SVS1_9MYCO</name>
<comment type="caution">
    <text evidence="8">The sequence shown here is derived from an EMBL/GenBank/DDBJ whole genome shotgun (WGS) entry which is preliminary data.</text>
</comment>
<gene>
    <name evidence="8" type="ORF">H5P34_00180</name>
</gene>
<keyword evidence="3 7" id="KW-0479">Metal-binding</keyword>
<reference evidence="8" key="2">
    <citation type="journal article" date="2022" name="BMC Genomics">
        <title>Comparative genome analysis of mycobacteria focusing on tRNA and non-coding RNA.</title>
        <authorList>
            <person name="Behra P.R.K."/>
            <person name="Pettersson B.M.F."/>
            <person name="Ramesh M."/>
            <person name="Das S."/>
            <person name="Dasgupta S."/>
            <person name="Kirsebom L.A."/>
        </authorList>
    </citation>
    <scope>NUCLEOTIDE SEQUENCE</scope>
    <source>
        <strain evidence="8">DSM 44242</strain>
    </source>
</reference>
<sequence length="291" mass="32607">MIDNIEGRGHADLVAEIAVPLPPRVMCVWLGFPESAAAQMSEWADVLGMVMSIDVRKHLAQIEATMNEVTDYVLARIEQLRGNEGDDTLSILIRAEEEGDRLSNQEMVNLVLLSIVAGSDTTRLQLANALWLFAHHPDQWAALAQDPTLVSAAVEEILRFRPVTFKSLRYTREDIEYNDVLLPKGLFVEVINPGAHFDHSVYANPYEFDIRRFGEKRIRPQLTFGAGPHQCAGQFLARAELEEALTLLSQRLPNLRIDDTDQQGVQWKPPFGAVQGPTRLPMRWATSAVTV</sequence>
<dbReference type="InterPro" id="IPR001128">
    <property type="entry name" value="Cyt_P450"/>
</dbReference>
<dbReference type="GO" id="GO:0020037">
    <property type="term" value="F:heme binding"/>
    <property type="evidence" value="ECO:0007669"/>
    <property type="project" value="InterPro"/>
</dbReference>
<dbReference type="SUPFAM" id="SSF48264">
    <property type="entry name" value="Cytochrome P450"/>
    <property type="match status" value="1"/>
</dbReference>
<protein>
    <submittedName>
        <fullName evidence="8">Cytochrome P450</fullName>
    </submittedName>
</protein>
<dbReference type="PANTHER" id="PTHR46696">
    <property type="entry name" value="P450, PUTATIVE (EUROFUNG)-RELATED"/>
    <property type="match status" value="1"/>
</dbReference>
<dbReference type="RefSeq" id="WP_160117213.1">
    <property type="nucleotide sequence ID" value="NZ_JACKVC010000006.1"/>
</dbReference>
<evidence type="ECO:0000256" key="2">
    <source>
        <dbReference type="ARBA" id="ARBA00022617"/>
    </source>
</evidence>
<evidence type="ECO:0000256" key="4">
    <source>
        <dbReference type="ARBA" id="ARBA00023002"/>
    </source>
</evidence>
<dbReference type="PROSITE" id="PS00086">
    <property type="entry name" value="CYTOCHROME_P450"/>
    <property type="match status" value="1"/>
</dbReference>
<evidence type="ECO:0000313" key="8">
    <source>
        <dbReference type="EMBL" id="MCV7386463.1"/>
    </source>
</evidence>
<dbReference type="AlphaFoldDB" id="A0AAW5SVS1"/>
<dbReference type="PRINTS" id="PR00359">
    <property type="entry name" value="BP450"/>
</dbReference>
<proteinExistence type="inferred from homology"/>
<keyword evidence="4 7" id="KW-0560">Oxidoreductase</keyword>
<dbReference type="GO" id="GO:0005506">
    <property type="term" value="F:iron ion binding"/>
    <property type="evidence" value="ECO:0007669"/>
    <property type="project" value="InterPro"/>
</dbReference>
<keyword evidence="6 7" id="KW-0503">Monooxygenase</keyword>
<evidence type="ECO:0000256" key="3">
    <source>
        <dbReference type="ARBA" id="ARBA00022723"/>
    </source>
</evidence>
<accession>A0AAW5SVS1</accession>
<evidence type="ECO:0000313" key="9">
    <source>
        <dbReference type="Proteomes" id="UP001141659"/>
    </source>
</evidence>
<dbReference type="GO" id="GO:0016705">
    <property type="term" value="F:oxidoreductase activity, acting on paired donors, with incorporation or reduction of molecular oxygen"/>
    <property type="evidence" value="ECO:0007669"/>
    <property type="project" value="InterPro"/>
</dbReference>